<evidence type="ECO:0000256" key="3">
    <source>
        <dbReference type="ARBA" id="ARBA00022475"/>
    </source>
</evidence>
<feature type="transmembrane region" description="Helical" evidence="8">
    <location>
        <begin position="412"/>
        <end position="436"/>
    </location>
</feature>
<dbReference type="EMBL" id="JALHLG010000025">
    <property type="protein sequence ID" value="MCJ2188125.1"/>
    <property type="molecule type" value="Genomic_DNA"/>
</dbReference>
<accession>A0ABT0BST7</accession>
<feature type="transmembrane region" description="Helical" evidence="8">
    <location>
        <begin position="346"/>
        <end position="366"/>
    </location>
</feature>
<dbReference type="RefSeq" id="WP_243922488.1">
    <property type="nucleotide sequence ID" value="NZ_JALHLG010000025.1"/>
</dbReference>
<protein>
    <submittedName>
        <fullName evidence="9">MATE family efflux transporter</fullName>
    </submittedName>
</protein>
<organism evidence="9 10">
    <name type="scientific">Novosphingobium beihaiensis</name>
    <dbReference type="NCBI Taxonomy" id="2930389"/>
    <lineage>
        <taxon>Bacteria</taxon>
        <taxon>Pseudomonadati</taxon>
        <taxon>Pseudomonadota</taxon>
        <taxon>Alphaproteobacteria</taxon>
        <taxon>Sphingomonadales</taxon>
        <taxon>Sphingomonadaceae</taxon>
        <taxon>Novosphingobium</taxon>
    </lineage>
</organism>
<evidence type="ECO:0000256" key="8">
    <source>
        <dbReference type="SAM" id="Phobius"/>
    </source>
</evidence>
<dbReference type="InterPro" id="IPR048279">
    <property type="entry name" value="MdtK-like"/>
</dbReference>
<feature type="transmembrane region" description="Helical" evidence="8">
    <location>
        <begin position="158"/>
        <end position="179"/>
    </location>
</feature>
<keyword evidence="3" id="KW-1003">Cell membrane</keyword>
<evidence type="ECO:0000256" key="5">
    <source>
        <dbReference type="ARBA" id="ARBA00022989"/>
    </source>
</evidence>
<evidence type="ECO:0000256" key="6">
    <source>
        <dbReference type="ARBA" id="ARBA00023136"/>
    </source>
</evidence>
<comment type="subcellular location">
    <subcellularLocation>
        <location evidence="1">Cell inner membrane</location>
        <topology evidence="1">Multi-pass membrane protein</topology>
    </subcellularLocation>
</comment>
<evidence type="ECO:0000313" key="9">
    <source>
        <dbReference type="EMBL" id="MCJ2188125.1"/>
    </source>
</evidence>
<feature type="transmembrane region" description="Helical" evidence="8">
    <location>
        <begin position="448"/>
        <end position="467"/>
    </location>
</feature>
<reference evidence="9 10" key="1">
    <citation type="submission" date="2022-04" db="EMBL/GenBank/DDBJ databases">
        <title>Identification of a novel bacterium isolated from mangrove sediments.</title>
        <authorList>
            <person name="Pan X."/>
        </authorList>
    </citation>
    <scope>NUCLEOTIDE SEQUENCE [LARGE SCALE GENOMIC DNA]</scope>
    <source>
        <strain evidence="9 10">B2638</strain>
    </source>
</reference>
<keyword evidence="6 8" id="KW-0472">Membrane</keyword>
<dbReference type="NCBIfam" id="TIGR00797">
    <property type="entry name" value="matE"/>
    <property type="match status" value="1"/>
</dbReference>
<sequence>MNEASSPPAGDDPTGKTESMPPKPAMKGDLTQGPILKTLLLFSLPMLLSNVLQTLNGSINAIWVGRLIGESALAATANANVLMFLLYAAIFGFGMATTVRVGQHFGARDIDAARKTFGSGTGFCFALSLIIATAGWIFAPQMLDAMSTPDASKAEALAYLRVIYITIPFGGINMMVSMAMRGAGDSKTPMYAMMLTAGLDMVLNPLLIMGVGPLPQWGIAGSAAATAFANIAGMGYQIWRIYRQDLPMRLRGAELAYVLPRSEDLRYIVTKGLPMGAQMLLVSSAGLIMIGLVNREGLDTAAAFGASLQLWNYLQMPAFAVSTAVSAMVAQSLGAGDHTRVGQVTLVGMGANLAMSTAVAALIVGFDRPLLALFLGGDSPAIPIGEHIQLICTASFVIVSITMVLTGTMRAYGAVVSPLVIMAVGLFPGRLGFYWLARPLIDSEAVWWAYPVGSVLTVALTLGYYRFGKWRDAFRM</sequence>
<feature type="transmembrane region" description="Helical" evidence="8">
    <location>
        <begin position="191"/>
        <end position="211"/>
    </location>
</feature>
<evidence type="ECO:0000256" key="7">
    <source>
        <dbReference type="SAM" id="MobiDB-lite"/>
    </source>
</evidence>
<dbReference type="PANTHER" id="PTHR43549">
    <property type="entry name" value="MULTIDRUG RESISTANCE PROTEIN YPNP-RELATED"/>
    <property type="match status" value="1"/>
</dbReference>
<gene>
    <name evidence="9" type="ORF">MTR66_15025</name>
</gene>
<feature type="transmembrane region" description="Helical" evidence="8">
    <location>
        <begin position="313"/>
        <end position="334"/>
    </location>
</feature>
<name>A0ABT0BST7_9SPHN</name>
<evidence type="ECO:0000256" key="2">
    <source>
        <dbReference type="ARBA" id="ARBA00022448"/>
    </source>
</evidence>
<dbReference type="Proteomes" id="UP001202281">
    <property type="component" value="Unassembled WGS sequence"/>
</dbReference>
<dbReference type="Pfam" id="PF01554">
    <property type="entry name" value="MatE"/>
    <property type="match status" value="2"/>
</dbReference>
<proteinExistence type="predicted"/>
<keyword evidence="2" id="KW-0813">Transport</keyword>
<feature type="transmembrane region" description="Helical" evidence="8">
    <location>
        <begin position="72"/>
        <end position="96"/>
    </location>
</feature>
<feature type="transmembrane region" description="Helical" evidence="8">
    <location>
        <begin position="275"/>
        <end position="293"/>
    </location>
</feature>
<dbReference type="PIRSF" id="PIRSF006603">
    <property type="entry name" value="DinF"/>
    <property type="match status" value="1"/>
</dbReference>
<feature type="region of interest" description="Disordered" evidence="7">
    <location>
        <begin position="1"/>
        <end position="29"/>
    </location>
</feature>
<comment type="caution">
    <text evidence="9">The sequence shown here is derived from an EMBL/GenBank/DDBJ whole genome shotgun (WGS) entry which is preliminary data.</text>
</comment>
<evidence type="ECO:0000313" key="10">
    <source>
        <dbReference type="Proteomes" id="UP001202281"/>
    </source>
</evidence>
<dbReference type="PANTHER" id="PTHR43549:SF3">
    <property type="entry name" value="MULTIDRUG RESISTANCE PROTEIN YPNP-RELATED"/>
    <property type="match status" value="1"/>
</dbReference>
<dbReference type="InterPro" id="IPR002528">
    <property type="entry name" value="MATE_fam"/>
</dbReference>
<evidence type="ECO:0000256" key="4">
    <source>
        <dbReference type="ARBA" id="ARBA00022692"/>
    </source>
</evidence>
<feature type="transmembrane region" description="Helical" evidence="8">
    <location>
        <begin position="117"/>
        <end position="138"/>
    </location>
</feature>
<keyword evidence="5 8" id="KW-1133">Transmembrane helix</keyword>
<dbReference type="InterPro" id="IPR052031">
    <property type="entry name" value="Membrane_Transporter-Flippase"/>
</dbReference>
<feature type="transmembrane region" description="Helical" evidence="8">
    <location>
        <begin position="217"/>
        <end position="239"/>
    </location>
</feature>
<keyword evidence="4 8" id="KW-0812">Transmembrane</keyword>
<feature type="transmembrane region" description="Helical" evidence="8">
    <location>
        <begin position="386"/>
        <end position="405"/>
    </location>
</feature>
<keyword evidence="10" id="KW-1185">Reference proteome</keyword>
<evidence type="ECO:0000256" key="1">
    <source>
        <dbReference type="ARBA" id="ARBA00004429"/>
    </source>
</evidence>